<keyword evidence="5" id="KW-1185">Reference proteome</keyword>
<dbReference type="InterPro" id="IPR003615">
    <property type="entry name" value="HNH_nuc"/>
</dbReference>
<dbReference type="GO" id="GO:0008270">
    <property type="term" value="F:zinc ion binding"/>
    <property type="evidence" value="ECO:0007669"/>
    <property type="project" value="InterPro"/>
</dbReference>
<evidence type="ECO:0000256" key="2">
    <source>
        <dbReference type="SAM" id="MobiDB-lite"/>
    </source>
</evidence>
<feature type="region of interest" description="Disordered" evidence="2">
    <location>
        <begin position="427"/>
        <end position="454"/>
    </location>
</feature>
<evidence type="ECO:0000313" key="4">
    <source>
        <dbReference type="EMBL" id="NYI70802.1"/>
    </source>
</evidence>
<evidence type="ECO:0000256" key="1">
    <source>
        <dbReference type="ARBA" id="ARBA00023450"/>
    </source>
</evidence>
<sequence length="454" mass="48908">MGTGGAQVTRALALSMVSTALDLACADDVPLPDPAARLAELALLLDLSDQVRALIAERVTAAERADDAMAVHGTSLRTWLAQSNRMTPRAASTLIMQSRALGRFPEVAQAFHEALISKDQADAICTALDELPADLGAEQVARAQETMIGYSAQFDPAQLRRLAGHLVEVVAPEQAEDNERRKLERDERRAQANRFLRWCRDGFGSIELSARLPEAEGEAVVAVIEAYAAHADRSLDRLDPLAELVSPAQRRADALVDLARHAQGCRAAPTHGGDRPRLVVTIDHAELLQQLHSDAVAAGRLAASGALVSPSALRLLACDCEVLPAVLGGAGQVLDVGRAQRLVTPPIRAALTLRDRGCVMPGCDRAPADCDAHHIEPWQSGGRTSLDNLVLLCRHHHGLLEPRPHAPPGSQWEVRLGDAGLPVIVPPNRVDARRRPRLHQRFRVPPPSRADDPP</sequence>
<dbReference type="CDD" id="cd00085">
    <property type="entry name" value="HNHc"/>
    <property type="match status" value="1"/>
</dbReference>
<dbReference type="AlphaFoldDB" id="A0A7Z0D8F6"/>
<protein>
    <recommendedName>
        <fullName evidence="3">HNH nuclease domain-containing protein</fullName>
    </recommendedName>
</protein>
<dbReference type="Pfam" id="PF02720">
    <property type="entry name" value="DUF222"/>
    <property type="match status" value="1"/>
</dbReference>
<dbReference type="InterPro" id="IPR002711">
    <property type="entry name" value="HNH"/>
</dbReference>
<feature type="domain" description="HNH nuclease" evidence="3">
    <location>
        <begin position="346"/>
        <end position="398"/>
    </location>
</feature>
<dbReference type="SMART" id="SM00507">
    <property type="entry name" value="HNHc"/>
    <property type="match status" value="1"/>
</dbReference>
<dbReference type="Proteomes" id="UP000527616">
    <property type="component" value="Unassembled WGS sequence"/>
</dbReference>
<dbReference type="InterPro" id="IPR003870">
    <property type="entry name" value="DUF222"/>
</dbReference>
<evidence type="ECO:0000313" key="5">
    <source>
        <dbReference type="Proteomes" id="UP000527616"/>
    </source>
</evidence>
<gene>
    <name evidence="4" type="ORF">GGQ54_001362</name>
</gene>
<dbReference type="EMBL" id="JACBZS010000001">
    <property type="protein sequence ID" value="NYI70802.1"/>
    <property type="molecule type" value="Genomic_DNA"/>
</dbReference>
<reference evidence="4 5" key="1">
    <citation type="submission" date="2020-07" db="EMBL/GenBank/DDBJ databases">
        <title>Sequencing the genomes of 1000 actinobacteria strains.</title>
        <authorList>
            <person name="Klenk H.-P."/>
        </authorList>
    </citation>
    <scope>NUCLEOTIDE SEQUENCE [LARGE SCALE GENOMIC DNA]</scope>
    <source>
        <strain evidence="4 5">DSM 103164</strain>
    </source>
</reference>
<name>A0A7Z0D8F6_9ACTN</name>
<organism evidence="4 5">
    <name type="scientific">Naumannella cuiyingiana</name>
    <dbReference type="NCBI Taxonomy" id="1347891"/>
    <lineage>
        <taxon>Bacteria</taxon>
        <taxon>Bacillati</taxon>
        <taxon>Actinomycetota</taxon>
        <taxon>Actinomycetes</taxon>
        <taxon>Propionibacteriales</taxon>
        <taxon>Propionibacteriaceae</taxon>
        <taxon>Naumannella</taxon>
    </lineage>
</organism>
<dbReference type="RefSeq" id="WP_179444708.1">
    <property type="nucleotide sequence ID" value="NZ_JACBZS010000001.1"/>
</dbReference>
<evidence type="ECO:0000259" key="3">
    <source>
        <dbReference type="SMART" id="SM00507"/>
    </source>
</evidence>
<proteinExistence type="inferred from homology"/>
<accession>A0A7Z0D8F6</accession>
<dbReference type="Gene3D" id="1.10.30.50">
    <property type="match status" value="1"/>
</dbReference>
<dbReference type="GO" id="GO:0003676">
    <property type="term" value="F:nucleic acid binding"/>
    <property type="evidence" value="ECO:0007669"/>
    <property type="project" value="InterPro"/>
</dbReference>
<comment type="caution">
    <text evidence="4">The sequence shown here is derived from an EMBL/GenBank/DDBJ whole genome shotgun (WGS) entry which is preliminary data.</text>
</comment>
<comment type="similarity">
    <text evidence="1">Belongs to the Rv1128c/1148c/1588c/1702c/1945/3466 family.</text>
</comment>
<dbReference type="GO" id="GO:0004519">
    <property type="term" value="F:endonuclease activity"/>
    <property type="evidence" value="ECO:0007669"/>
    <property type="project" value="InterPro"/>
</dbReference>
<feature type="compositionally biased region" description="Basic residues" evidence="2">
    <location>
        <begin position="432"/>
        <end position="442"/>
    </location>
</feature>
<dbReference type="Pfam" id="PF01844">
    <property type="entry name" value="HNH"/>
    <property type="match status" value="1"/>
</dbReference>